<evidence type="ECO:0000313" key="2">
    <source>
        <dbReference type="EMBL" id="CAL1582839.1"/>
    </source>
</evidence>
<accession>A0AAV2JZ56</accession>
<dbReference type="AlphaFoldDB" id="A0AAV2JZ56"/>
<gene>
    <name evidence="2" type="ORF">KC01_LOCUS13380</name>
</gene>
<organism evidence="2 3">
    <name type="scientific">Knipowitschia caucasica</name>
    <name type="common">Caucasian dwarf goby</name>
    <name type="synonym">Pomatoschistus caucasicus</name>
    <dbReference type="NCBI Taxonomy" id="637954"/>
    <lineage>
        <taxon>Eukaryota</taxon>
        <taxon>Metazoa</taxon>
        <taxon>Chordata</taxon>
        <taxon>Craniata</taxon>
        <taxon>Vertebrata</taxon>
        <taxon>Euteleostomi</taxon>
        <taxon>Actinopterygii</taxon>
        <taxon>Neopterygii</taxon>
        <taxon>Teleostei</taxon>
        <taxon>Neoteleostei</taxon>
        <taxon>Acanthomorphata</taxon>
        <taxon>Gobiaria</taxon>
        <taxon>Gobiiformes</taxon>
        <taxon>Gobioidei</taxon>
        <taxon>Gobiidae</taxon>
        <taxon>Gobiinae</taxon>
        <taxon>Knipowitschia</taxon>
    </lineage>
</organism>
<feature type="region of interest" description="Disordered" evidence="1">
    <location>
        <begin position="1"/>
        <end position="38"/>
    </location>
</feature>
<sequence length="77" mass="8661">MGFEKGRCHCGRFAKEDREQPQSPGLQQQRRPKRQCEPEQAIVTYRFDIKAGSGACAESHKSHVMGSSEELGHMADQ</sequence>
<protein>
    <submittedName>
        <fullName evidence="2">Uncharacterized protein</fullName>
    </submittedName>
</protein>
<proteinExistence type="predicted"/>
<reference evidence="2 3" key="1">
    <citation type="submission" date="2024-04" db="EMBL/GenBank/DDBJ databases">
        <authorList>
            <person name="Waldvogel A.-M."/>
            <person name="Schoenle A."/>
        </authorList>
    </citation>
    <scope>NUCLEOTIDE SEQUENCE [LARGE SCALE GENOMIC DNA]</scope>
</reference>
<feature type="compositionally biased region" description="Basic and acidic residues" evidence="1">
    <location>
        <begin position="1"/>
        <end position="20"/>
    </location>
</feature>
<evidence type="ECO:0000256" key="1">
    <source>
        <dbReference type="SAM" id="MobiDB-lite"/>
    </source>
</evidence>
<evidence type="ECO:0000313" key="3">
    <source>
        <dbReference type="Proteomes" id="UP001497482"/>
    </source>
</evidence>
<keyword evidence="3" id="KW-1185">Reference proteome</keyword>
<name>A0AAV2JZ56_KNICA</name>
<dbReference type="Proteomes" id="UP001497482">
    <property type="component" value="Chromosome 15"/>
</dbReference>
<dbReference type="EMBL" id="OZ035837">
    <property type="protein sequence ID" value="CAL1582839.1"/>
    <property type="molecule type" value="Genomic_DNA"/>
</dbReference>